<evidence type="ECO:0000313" key="2">
    <source>
        <dbReference type="Proteomes" id="UP000256964"/>
    </source>
</evidence>
<reference evidence="1 2" key="1">
    <citation type="journal article" date="2018" name="Biotechnol. Biofuels">
        <title>Integrative visual omics of the white-rot fungus Polyporus brumalis exposes the biotechnological potential of its oxidative enzymes for delignifying raw plant biomass.</title>
        <authorList>
            <person name="Miyauchi S."/>
            <person name="Rancon A."/>
            <person name="Drula E."/>
            <person name="Hage H."/>
            <person name="Chaduli D."/>
            <person name="Favel A."/>
            <person name="Grisel S."/>
            <person name="Henrissat B."/>
            <person name="Herpoel-Gimbert I."/>
            <person name="Ruiz-Duenas F.J."/>
            <person name="Chevret D."/>
            <person name="Hainaut M."/>
            <person name="Lin J."/>
            <person name="Wang M."/>
            <person name="Pangilinan J."/>
            <person name="Lipzen A."/>
            <person name="Lesage-Meessen L."/>
            <person name="Navarro D."/>
            <person name="Riley R."/>
            <person name="Grigoriev I.V."/>
            <person name="Zhou S."/>
            <person name="Raouche S."/>
            <person name="Rosso M.N."/>
        </authorList>
    </citation>
    <scope>NUCLEOTIDE SEQUENCE [LARGE SCALE GENOMIC DNA]</scope>
    <source>
        <strain evidence="1 2">BRFM 1820</strain>
    </source>
</reference>
<evidence type="ECO:0008006" key="3">
    <source>
        <dbReference type="Google" id="ProtNLM"/>
    </source>
</evidence>
<gene>
    <name evidence="1" type="ORF">OH76DRAFT_1356621</name>
</gene>
<dbReference type="AlphaFoldDB" id="A0A371D0Q4"/>
<name>A0A371D0Q4_9APHY</name>
<dbReference type="PANTHER" id="PTHR14097:SF8">
    <property type="entry name" value="NAD(P)-BINDING DOMAIN-CONTAINING PROTEIN"/>
    <property type="match status" value="1"/>
</dbReference>
<organism evidence="1 2">
    <name type="scientific">Lentinus brumalis</name>
    <dbReference type="NCBI Taxonomy" id="2498619"/>
    <lineage>
        <taxon>Eukaryota</taxon>
        <taxon>Fungi</taxon>
        <taxon>Dikarya</taxon>
        <taxon>Basidiomycota</taxon>
        <taxon>Agaricomycotina</taxon>
        <taxon>Agaricomycetes</taxon>
        <taxon>Polyporales</taxon>
        <taxon>Polyporaceae</taxon>
        <taxon>Lentinus</taxon>
    </lineage>
</organism>
<proteinExistence type="predicted"/>
<dbReference type="PANTHER" id="PTHR14097">
    <property type="entry name" value="OXIDOREDUCTASE HTATIP2"/>
    <property type="match status" value="1"/>
</dbReference>
<accession>A0A371D0Q4</accession>
<dbReference type="InterPro" id="IPR036291">
    <property type="entry name" value="NAD(P)-bd_dom_sf"/>
</dbReference>
<dbReference type="OrthoDB" id="9975943at2759"/>
<sequence>MRIVLTGVTGVAGLTIYRAALTDPAVQQVTLLTRREVPSWAKLPANAHQKTEVILHTDFKTYPSDLARRLAGHDALIWALGRSAVGMSEEEYTELTYDYTLSAARALKEAGAGSAEKPFRFVYLSGENADPTGKSGQMWARVKVRRSEDRVERELPELFEGTNITAHIYRPGYFFPSKKYPEDRRNQRSTLLRVADVALGPAVRGLIPSHYSPIEDLGRFVVEVAKGRWPQQTLFRNADMRELVKSVPPLAEPKHDEL</sequence>
<protein>
    <recommendedName>
        <fullName evidence="3">NAD(P)-binding domain-containing protein</fullName>
    </recommendedName>
</protein>
<dbReference type="Gene3D" id="3.40.50.720">
    <property type="entry name" value="NAD(P)-binding Rossmann-like Domain"/>
    <property type="match status" value="1"/>
</dbReference>
<dbReference type="Proteomes" id="UP000256964">
    <property type="component" value="Unassembled WGS sequence"/>
</dbReference>
<keyword evidence="2" id="KW-1185">Reference proteome</keyword>
<evidence type="ECO:0000313" key="1">
    <source>
        <dbReference type="EMBL" id="RDX46114.1"/>
    </source>
</evidence>
<dbReference type="SUPFAM" id="SSF51735">
    <property type="entry name" value="NAD(P)-binding Rossmann-fold domains"/>
    <property type="match status" value="1"/>
</dbReference>
<dbReference type="EMBL" id="KZ857430">
    <property type="protein sequence ID" value="RDX46114.1"/>
    <property type="molecule type" value="Genomic_DNA"/>
</dbReference>